<feature type="domain" description="MULE transposase" evidence="1">
    <location>
        <begin position="173"/>
        <end position="258"/>
    </location>
</feature>
<accession>A0AAV6XJN3</accession>
<dbReference type="Pfam" id="PF10551">
    <property type="entry name" value="MULE"/>
    <property type="match status" value="1"/>
</dbReference>
<proteinExistence type="predicted"/>
<gene>
    <name evidence="2" type="ORF">BUALT_Bualt07G0073900</name>
</gene>
<evidence type="ECO:0000313" key="2">
    <source>
        <dbReference type="EMBL" id="KAG8379298.1"/>
    </source>
</evidence>
<evidence type="ECO:0000259" key="1">
    <source>
        <dbReference type="Pfam" id="PF10551"/>
    </source>
</evidence>
<sequence>MEVKFQKNDNVRLKASCKKIRCAWKVHVSLINGERSWQIKTYNPNHTNCYWDYNNTSLRSGWIGETVVKKFKSNLKLGTDEFREEICTTLKANVSRTQAYRAKRKALKMIEGSVEDHFKMIRNYCHELKRVDDKATVILKLTEDGERTRFQRLYICFSALRDGFKQACRHVKGVDGCFLKSQSGGQLLTAVGLDPNNNIFPISYAIVERETKDSWMWFLNLLDGDLGISENQFKWTFMSDKQKGLIPAFETLFPDYVQGILTIT</sequence>
<dbReference type="PANTHER" id="PTHR31973">
    <property type="entry name" value="POLYPROTEIN, PUTATIVE-RELATED"/>
    <property type="match status" value="1"/>
</dbReference>
<protein>
    <recommendedName>
        <fullName evidence="1">MULE transposase domain-containing protein</fullName>
    </recommendedName>
</protein>
<dbReference type="PANTHER" id="PTHR31973:SF191">
    <property type="entry name" value="OS05G0489400 PROTEIN"/>
    <property type="match status" value="1"/>
</dbReference>
<comment type="caution">
    <text evidence="2">The sequence shown here is derived from an EMBL/GenBank/DDBJ whole genome shotgun (WGS) entry which is preliminary data.</text>
</comment>
<evidence type="ECO:0000313" key="3">
    <source>
        <dbReference type="Proteomes" id="UP000826271"/>
    </source>
</evidence>
<organism evidence="2 3">
    <name type="scientific">Buddleja alternifolia</name>
    <dbReference type="NCBI Taxonomy" id="168488"/>
    <lineage>
        <taxon>Eukaryota</taxon>
        <taxon>Viridiplantae</taxon>
        <taxon>Streptophyta</taxon>
        <taxon>Embryophyta</taxon>
        <taxon>Tracheophyta</taxon>
        <taxon>Spermatophyta</taxon>
        <taxon>Magnoliopsida</taxon>
        <taxon>eudicotyledons</taxon>
        <taxon>Gunneridae</taxon>
        <taxon>Pentapetalae</taxon>
        <taxon>asterids</taxon>
        <taxon>lamiids</taxon>
        <taxon>Lamiales</taxon>
        <taxon>Scrophulariaceae</taxon>
        <taxon>Buddlejeae</taxon>
        <taxon>Buddleja</taxon>
    </lineage>
</organism>
<name>A0AAV6XJN3_9LAMI</name>
<dbReference type="Proteomes" id="UP000826271">
    <property type="component" value="Unassembled WGS sequence"/>
</dbReference>
<reference evidence="2" key="1">
    <citation type="submission" date="2019-10" db="EMBL/GenBank/DDBJ databases">
        <authorList>
            <person name="Zhang R."/>
            <person name="Pan Y."/>
            <person name="Wang J."/>
            <person name="Ma R."/>
            <person name="Yu S."/>
        </authorList>
    </citation>
    <scope>NUCLEOTIDE SEQUENCE</scope>
    <source>
        <strain evidence="2">LA-IB0</strain>
        <tissue evidence="2">Leaf</tissue>
    </source>
</reference>
<dbReference type="EMBL" id="WHWC01000007">
    <property type="protein sequence ID" value="KAG8379298.1"/>
    <property type="molecule type" value="Genomic_DNA"/>
</dbReference>
<dbReference type="AlphaFoldDB" id="A0AAV6XJN3"/>
<dbReference type="InterPro" id="IPR018289">
    <property type="entry name" value="MULE_transposase_dom"/>
</dbReference>
<keyword evidence="3" id="KW-1185">Reference proteome</keyword>